<dbReference type="STRING" id="478820.A0A196S6H6"/>
<evidence type="ECO:0000313" key="2">
    <source>
        <dbReference type="EMBL" id="OAO11981.1"/>
    </source>
</evidence>
<proteinExistence type="inferred from homology"/>
<dbReference type="Gene3D" id="1.25.40.60">
    <property type="match status" value="1"/>
</dbReference>
<comment type="caution">
    <text evidence="2">The sequence shown here is derived from an EMBL/GenBank/DDBJ whole genome shotgun (WGS) entry which is preliminary data.</text>
</comment>
<evidence type="ECO:0000313" key="3">
    <source>
        <dbReference type="Proteomes" id="UP000078348"/>
    </source>
</evidence>
<dbReference type="Pfam" id="PF00995">
    <property type="entry name" value="Sec1"/>
    <property type="match status" value="1"/>
</dbReference>
<dbReference type="SUPFAM" id="SSF56815">
    <property type="entry name" value="Sec1/munc18-like (SM) proteins"/>
    <property type="match status" value="1"/>
</dbReference>
<keyword evidence="3" id="KW-1185">Reference proteome</keyword>
<dbReference type="InterPro" id="IPR043127">
    <property type="entry name" value="Sec-1-like_dom3a"/>
</dbReference>
<dbReference type="PIRSF" id="PIRSF005715">
    <property type="entry name" value="VPS45_Sec1"/>
    <property type="match status" value="1"/>
</dbReference>
<gene>
    <name evidence="2" type="ORF">AV274_6375</name>
</gene>
<dbReference type="InterPro" id="IPR001619">
    <property type="entry name" value="Sec1-like"/>
</dbReference>
<dbReference type="GO" id="GO:0016192">
    <property type="term" value="P:vesicle-mediated transport"/>
    <property type="evidence" value="ECO:0007669"/>
    <property type="project" value="InterPro"/>
</dbReference>
<dbReference type="PANTHER" id="PTHR11679">
    <property type="entry name" value="VESICLE PROTEIN SORTING-ASSOCIATED"/>
    <property type="match status" value="1"/>
</dbReference>
<dbReference type="InterPro" id="IPR036045">
    <property type="entry name" value="Sec1-like_sf"/>
</dbReference>
<dbReference type="OrthoDB" id="10266265at2759"/>
<sequence length="549" mass="62258">MADLYTPFRNYVKKMLTFQGREKGTAKVLILDNDTTQSISVAFSQSEILDYDVFLTEKLGVSHEDMKHLIAIVFVRPSDENVKLLCAELKKPKYGEYHIYFSNICRPDNIQELANADESNCVKEMHEYYGDFIPIDTDHYTLNLIDGMQLCRNPNQWKVPENNMFHRATDSILAACLALKQRPYIRYQSSSESASRLAREVLHQIEREDQRGSLFDYRGNCQLVIMDRKSDPVTPLLMQWLYLGMVHEFMPIWNNRVKVNNEEEFVLNAQTDEFLKEHKWDNFGDLYTAVKQQTDAFAAADKRKEELLKTDMSAFVEEFKDYKLLELSAKRHISLASELGRIVKQHGLTTISALEQSLACSSDHSNQLKELMRIIEDPNTSKEDAIRLAVLYALHYEQKQGSKLNSVISALQDRGISDDMISVIHTFLKFSPSSERTGDLFGGSGIGGLVSGLAKSIKGNSNIYTQHQPLLQDVLAQLKKNKLSEADYPFEGASGNGAPSVVVVFYVGGTTYEEAHTVDVWNSEGQMQVVLGGTHVLNSDMFMRAVKNL</sequence>
<evidence type="ECO:0000256" key="1">
    <source>
        <dbReference type="ARBA" id="ARBA00009884"/>
    </source>
</evidence>
<dbReference type="Gene3D" id="3.40.50.1910">
    <property type="match status" value="1"/>
</dbReference>
<dbReference type="EMBL" id="LXWW01000571">
    <property type="protein sequence ID" value="OAO11981.1"/>
    <property type="molecule type" value="Genomic_DNA"/>
</dbReference>
<dbReference type="Gene3D" id="3.40.50.2060">
    <property type="match status" value="1"/>
</dbReference>
<dbReference type="Proteomes" id="UP000078348">
    <property type="component" value="Unassembled WGS sequence"/>
</dbReference>
<comment type="similarity">
    <text evidence="1">Belongs to the STXBP/unc-18/SEC1 family.</text>
</comment>
<dbReference type="AlphaFoldDB" id="A0A196S6H6"/>
<organism evidence="2 3">
    <name type="scientific">Blastocystis sp. subtype 1 (strain ATCC 50177 / NandII)</name>
    <dbReference type="NCBI Taxonomy" id="478820"/>
    <lineage>
        <taxon>Eukaryota</taxon>
        <taxon>Sar</taxon>
        <taxon>Stramenopiles</taxon>
        <taxon>Bigyra</taxon>
        <taxon>Opalozoa</taxon>
        <taxon>Opalinata</taxon>
        <taxon>Blastocystidae</taxon>
        <taxon>Blastocystis</taxon>
    </lineage>
</organism>
<dbReference type="Gene3D" id="3.90.830.10">
    <property type="entry name" value="Syntaxin Binding Protein 1, Chain A, domain 2"/>
    <property type="match status" value="1"/>
</dbReference>
<protein>
    <submittedName>
        <fullName evidence="2">Sec1-like family protein</fullName>
    </submittedName>
</protein>
<dbReference type="InterPro" id="IPR043154">
    <property type="entry name" value="Sec-1-like_dom1"/>
</dbReference>
<name>A0A196S6H6_BLAHN</name>
<reference evidence="2 3" key="1">
    <citation type="submission" date="2016-05" db="EMBL/GenBank/DDBJ databases">
        <title>Nuclear genome of Blastocystis sp. subtype 1 NandII.</title>
        <authorList>
            <person name="Gentekaki E."/>
            <person name="Curtis B."/>
            <person name="Stairs C."/>
            <person name="Eme L."/>
            <person name="Herman E."/>
            <person name="Klimes V."/>
            <person name="Arias M.C."/>
            <person name="Elias M."/>
            <person name="Hilliou F."/>
            <person name="Klute M."/>
            <person name="Malik S.-B."/>
            <person name="Pightling A."/>
            <person name="Rachubinski R."/>
            <person name="Salas D."/>
            <person name="Schlacht A."/>
            <person name="Suga H."/>
            <person name="Archibald J."/>
            <person name="Ball S.G."/>
            <person name="Clark G."/>
            <person name="Dacks J."/>
            <person name="Van Der Giezen M."/>
            <person name="Tsaousis A."/>
            <person name="Roger A."/>
        </authorList>
    </citation>
    <scope>NUCLEOTIDE SEQUENCE [LARGE SCALE GENOMIC DNA]</scope>
    <source>
        <strain evidence="3">ATCC 50177 / NandII</strain>
    </source>
</reference>
<accession>A0A196S6H6</accession>
<dbReference type="InterPro" id="IPR027482">
    <property type="entry name" value="Sec1-like_dom2"/>
</dbReference>